<dbReference type="AlphaFoldDB" id="A0A956LXB8"/>
<dbReference type="InterPro" id="IPR023210">
    <property type="entry name" value="NADP_OxRdtase_dom"/>
</dbReference>
<dbReference type="EMBL" id="JAGQHR010000134">
    <property type="protein sequence ID" value="MCA9727254.1"/>
    <property type="molecule type" value="Genomic_DNA"/>
</dbReference>
<evidence type="ECO:0000259" key="1">
    <source>
        <dbReference type="Pfam" id="PF00248"/>
    </source>
</evidence>
<dbReference type="PANTHER" id="PTHR43638">
    <property type="entry name" value="OXIDOREDUCTASE, ALDO/KETO REDUCTASE FAMILY PROTEIN"/>
    <property type="match status" value="1"/>
</dbReference>
<comment type="caution">
    <text evidence="2">The sequence shown here is derived from an EMBL/GenBank/DDBJ whole genome shotgun (WGS) entry which is preliminary data.</text>
</comment>
<dbReference type="Pfam" id="PF00248">
    <property type="entry name" value="Aldo_ket_red"/>
    <property type="match status" value="1"/>
</dbReference>
<organism evidence="2 3">
    <name type="scientific">Eiseniibacteriota bacterium</name>
    <dbReference type="NCBI Taxonomy" id="2212470"/>
    <lineage>
        <taxon>Bacteria</taxon>
        <taxon>Candidatus Eiseniibacteriota</taxon>
    </lineage>
</organism>
<accession>A0A956LXB8</accession>
<evidence type="ECO:0000313" key="3">
    <source>
        <dbReference type="Proteomes" id="UP000697710"/>
    </source>
</evidence>
<protein>
    <submittedName>
        <fullName evidence="2">Aldo/keto reductase</fullName>
    </submittedName>
</protein>
<dbReference type="PRINTS" id="PR00069">
    <property type="entry name" value="ALDKETRDTASE"/>
</dbReference>
<dbReference type="GO" id="GO:0016491">
    <property type="term" value="F:oxidoreductase activity"/>
    <property type="evidence" value="ECO:0007669"/>
    <property type="project" value="InterPro"/>
</dbReference>
<name>A0A956LXB8_UNCEI</name>
<reference evidence="2" key="2">
    <citation type="journal article" date="2021" name="Microbiome">
        <title>Successional dynamics and alternative stable states in a saline activated sludge microbial community over 9 years.</title>
        <authorList>
            <person name="Wang Y."/>
            <person name="Ye J."/>
            <person name="Ju F."/>
            <person name="Liu L."/>
            <person name="Boyd J.A."/>
            <person name="Deng Y."/>
            <person name="Parks D.H."/>
            <person name="Jiang X."/>
            <person name="Yin X."/>
            <person name="Woodcroft B.J."/>
            <person name="Tyson G.W."/>
            <person name="Hugenholtz P."/>
            <person name="Polz M.F."/>
            <person name="Zhang T."/>
        </authorList>
    </citation>
    <scope>NUCLEOTIDE SEQUENCE</scope>
    <source>
        <strain evidence="2">HKST-UBA01</strain>
    </source>
</reference>
<dbReference type="SUPFAM" id="SSF51430">
    <property type="entry name" value="NAD(P)-linked oxidoreductase"/>
    <property type="match status" value="1"/>
</dbReference>
<dbReference type="InterPro" id="IPR020471">
    <property type="entry name" value="AKR"/>
</dbReference>
<feature type="domain" description="NADP-dependent oxidoreductase" evidence="1">
    <location>
        <begin position="16"/>
        <end position="267"/>
    </location>
</feature>
<dbReference type="Gene3D" id="3.20.20.100">
    <property type="entry name" value="NADP-dependent oxidoreductase domain"/>
    <property type="match status" value="1"/>
</dbReference>
<reference evidence="2" key="1">
    <citation type="submission" date="2020-04" db="EMBL/GenBank/DDBJ databases">
        <authorList>
            <person name="Zhang T."/>
        </authorList>
    </citation>
    <scope>NUCLEOTIDE SEQUENCE</scope>
    <source>
        <strain evidence="2">HKST-UBA01</strain>
    </source>
</reference>
<gene>
    <name evidence="2" type="ORF">KC729_06190</name>
</gene>
<dbReference type="InterPro" id="IPR036812">
    <property type="entry name" value="NAD(P)_OxRdtase_dom_sf"/>
</dbReference>
<evidence type="ECO:0000313" key="2">
    <source>
        <dbReference type="EMBL" id="MCA9727254.1"/>
    </source>
</evidence>
<dbReference type="Proteomes" id="UP000697710">
    <property type="component" value="Unassembled WGS sequence"/>
</dbReference>
<proteinExistence type="predicted"/>
<dbReference type="PANTHER" id="PTHR43638:SF3">
    <property type="entry name" value="ALDEHYDE REDUCTASE"/>
    <property type="match status" value="1"/>
</dbReference>
<sequence length="281" mass="30786">MQTRPWGQDGPQVPVIGQGTRELEAYDPGDVERAILAGLDAGMTHIDTAEMYGSGRVEELLGRVLEGRRDEIFLVSKVLPSNASRKKVLAACEGSLRRLRTDCLDGYLLHWPGSHPIAETLGAFEELMAAGKIRSYGVSNFDERRLREIQKTFPEARIACNQVLYHLEARAIEHRVLPEYRAAGATVVGYSPFGAGKFPGPRHQGRRVLDAIAARHDATAYQVALAFLIREDDTLAIPRTSNAAHARANAEAASVRLTAEDLQEIDRAFPQGPPRASLPTA</sequence>